<evidence type="ECO:0000313" key="2">
    <source>
        <dbReference type="Proteomes" id="UP000247702"/>
    </source>
</evidence>
<organism evidence="1 2">
    <name type="scientific">Rhizophagus clarus</name>
    <dbReference type="NCBI Taxonomy" id="94130"/>
    <lineage>
        <taxon>Eukaryota</taxon>
        <taxon>Fungi</taxon>
        <taxon>Fungi incertae sedis</taxon>
        <taxon>Mucoromycota</taxon>
        <taxon>Glomeromycotina</taxon>
        <taxon>Glomeromycetes</taxon>
        <taxon>Glomerales</taxon>
        <taxon>Glomeraceae</taxon>
        <taxon>Rhizophagus</taxon>
    </lineage>
</organism>
<dbReference type="EMBL" id="BEXD01000492">
    <property type="protein sequence ID" value="GBB87922.1"/>
    <property type="molecule type" value="Genomic_DNA"/>
</dbReference>
<evidence type="ECO:0000313" key="1">
    <source>
        <dbReference type="EMBL" id="GBB87922.1"/>
    </source>
</evidence>
<reference evidence="1 2" key="1">
    <citation type="submission" date="2017-11" db="EMBL/GenBank/DDBJ databases">
        <title>The genome of Rhizophagus clarus HR1 reveals common genetic basis of auxotrophy among arbuscular mycorrhizal fungi.</title>
        <authorList>
            <person name="Kobayashi Y."/>
        </authorList>
    </citation>
    <scope>NUCLEOTIDE SEQUENCE [LARGE SCALE GENOMIC DNA]</scope>
    <source>
        <strain evidence="1 2">HR1</strain>
    </source>
</reference>
<dbReference type="AlphaFoldDB" id="A0A2Z6QGZ7"/>
<dbReference type="STRING" id="94130.A0A2Z6QGZ7"/>
<evidence type="ECO:0008006" key="3">
    <source>
        <dbReference type="Google" id="ProtNLM"/>
    </source>
</evidence>
<dbReference type="Proteomes" id="UP000247702">
    <property type="component" value="Unassembled WGS sequence"/>
</dbReference>
<accession>A0A2Z6QGZ7</accession>
<gene>
    <name evidence="1" type="ORF">RclHR1_14400004</name>
</gene>
<comment type="caution">
    <text evidence="1">The sequence shown here is derived from an EMBL/GenBank/DDBJ whole genome shotgun (WGS) entry which is preliminary data.</text>
</comment>
<proteinExistence type="predicted"/>
<name>A0A2Z6QGZ7_9GLOM</name>
<keyword evidence="2" id="KW-1185">Reference proteome</keyword>
<sequence length="90" mass="10209">MCTTDNASNNDSLMKSLELVCQERNINFTMKNNHMRCMAHIINLAVQAALSCLKVGYLENENEILNEVDEPTEVIPKVILTNIMIILQLM</sequence>
<protein>
    <recommendedName>
        <fullName evidence="3">hAT-like transposase RNase-H fold domain-containing protein</fullName>
    </recommendedName>
</protein>